<proteinExistence type="predicted"/>
<name>A0AAN8FF79_TRICO</name>
<evidence type="ECO:0000313" key="2">
    <source>
        <dbReference type="Proteomes" id="UP001331761"/>
    </source>
</evidence>
<comment type="caution">
    <text evidence="1">The sequence shown here is derived from an EMBL/GenBank/DDBJ whole genome shotgun (WGS) entry which is preliminary data.</text>
</comment>
<dbReference type="AlphaFoldDB" id="A0AAN8FF79"/>
<protein>
    <submittedName>
        <fullName evidence="1">Uncharacterized protein</fullName>
    </submittedName>
</protein>
<evidence type="ECO:0000313" key="1">
    <source>
        <dbReference type="EMBL" id="KAK5968170.1"/>
    </source>
</evidence>
<keyword evidence="2" id="KW-1185">Reference proteome</keyword>
<reference evidence="1 2" key="1">
    <citation type="submission" date="2019-10" db="EMBL/GenBank/DDBJ databases">
        <title>Assembly and Annotation for the nematode Trichostrongylus colubriformis.</title>
        <authorList>
            <person name="Martin J."/>
        </authorList>
    </citation>
    <scope>NUCLEOTIDE SEQUENCE [LARGE SCALE GENOMIC DNA]</scope>
    <source>
        <strain evidence="1">G859</strain>
        <tissue evidence="1">Whole worm</tissue>
    </source>
</reference>
<feature type="non-terminal residue" evidence="1">
    <location>
        <position position="153"/>
    </location>
</feature>
<dbReference type="EMBL" id="WIXE01021674">
    <property type="protein sequence ID" value="KAK5968170.1"/>
    <property type="molecule type" value="Genomic_DNA"/>
</dbReference>
<organism evidence="1 2">
    <name type="scientific">Trichostrongylus colubriformis</name>
    <name type="common">Black scour worm</name>
    <dbReference type="NCBI Taxonomy" id="6319"/>
    <lineage>
        <taxon>Eukaryota</taxon>
        <taxon>Metazoa</taxon>
        <taxon>Ecdysozoa</taxon>
        <taxon>Nematoda</taxon>
        <taxon>Chromadorea</taxon>
        <taxon>Rhabditida</taxon>
        <taxon>Rhabditina</taxon>
        <taxon>Rhabditomorpha</taxon>
        <taxon>Strongyloidea</taxon>
        <taxon>Trichostrongylidae</taxon>
        <taxon>Trichostrongylus</taxon>
    </lineage>
</organism>
<accession>A0AAN8FF79</accession>
<dbReference type="Proteomes" id="UP001331761">
    <property type="component" value="Unassembled WGS sequence"/>
</dbReference>
<gene>
    <name evidence="1" type="ORF">GCK32_012966</name>
</gene>
<sequence length="153" mass="17836">MLELMGLMTWRGLNKEEFQAVMFVYLYNVENHHRLIEYWGIVHRAQEMQISKVMFHDGYLLLNGRRGGATSSVLDFRKLFMKLLALYKIFGGVGDDDTPYDFDVVQDPIVRGEKQAQLVELFKAVHLMKEKVQTLKADLYALAIRKEYAKRCA</sequence>